<comment type="subcellular location">
    <subcellularLocation>
        <location evidence="1">Cell envelope</location>
    </subcellularLocation>
</comment>
<comment type="similarity">
    <text evidence="2">Belongs to the bacterial solute-binding protein 8 family.</text>
</comment>
<proteinExistence type="inferred from homology"/>
<feature type="region of interest" description="Disordered" evidence="5">
    <location>
        <begin position="30"/>
        <end position="59"/>
    </location>
</feature>
<dbReference type="KEGG" id="pib:BBD41_26535"/>
<feature type="compositionally biased region" description="Low complexity" evidence="5">
    <location>
        <begin position="30"/>
        <end position="43"/>
    </location>
</feature>
<keyword evidence="4 6" id="KW-0732">Signal</keyword>
<name>A0A1B2E778_9BACL</name>
<dbReference type="InterPro" id="IPR002491">
    <property type="entry name" value="ABC_transptr_periplasmic_BD"/>
</dbReference>
<dbReference type="PANTHER" id="PTHR30532:SF26">
    <property type="entry name" value="IRON(3+)-HYDROXAMATE-BINDING PROTEIN FHUD"/>
    <property type="match status" value="1"/>
</dbReference>
<gene>
    <name evidence="8" type="ORF">BBD41_26535</name>
</gene>
<dbReference type="AlphaFoldDB" id="A0A1B2E778"/>
<feature type="signal peptide" evidence="6">
    <location>
        <begin position="1"/>
        <end position="22"/>
    </location>
</feature>
<organism evidence="8">
    <name type="scientific">Paenibacillus ihbetae</name>
    <dbReference type="NCBI Taxonomy" id="1870820"/>
    <lineage>
        <taxon>Bacteria</taxon>
        <taxon>Bacillati</taxon>
        <taxon>Bacillota</taxon>
        <taxon>Bacilli</taxon>
        <taxon>Bacillales</taxon>
        <taxon>Paenibacillaceae</taxon>
        <taxon>Paenibacillus</taxon>
    </lineage>
</organism>
<evidence type="ECO:0000256" key="5">
    <source>
        <dbReference type="SAM" id="MobiDB-lite"/>
    </source>
</evidence>
<keyword evidence="3" id="KW-0813">Transport</keyword>
<evidence type="ECO:0000256" key="2">
    <source>
        <dbReference type="ARBA" id="ARBA00008814"/>
    </source>
</evidence>
<accession>A0A1B2E778</accession>
<dbReference type="RefSeq" id="WP_099479654.1">
    <property type="nucleotide sequence ID" value="NZ_CP016809.1"/>
</dbReference>
<dbReference type="SUPFAM" id="SSF53807">
    <property type="entry name" value="Helical backbone' metal receptor"/>
    <property type="match status" value="1"/>
</dbReference>
<dbReference type="PROSITE" id="PS51257">
    <property type="entry name" value="PROKAR_LIPOPROTEIN"/>
    <property type="match status" value="1"/>
</dbReference>
<dbReference type="GO" id="GO:0030288">
    <property type="term" value="C:outer membrane-bounded periplasmic space"/>
    <property type="evidence" value="ECO:0007669"/>
    <property type="project" value="TreeGrafter"/>
</dbReference>
<dbReference type="GO" id="GO:1901678">
    <property type="term" value="P:iron coordination entity transport"/>
    <property type="evidence" value="ECO:0007669"/>
    <property type="project" value="UniProtKB-ARBA"/>
</dbReference>
<dbReference type="PANTHER" id="PTHR30532">
    <property type="entry name" value="IRON III DICITRATE-BINDING PERIPLASMIC PROTEIN"/>
    <property type="match status" value="1"/>
</dbReference>
<evidence type="ECO:0000256" key="1">
    <source>
        <dbReference type="ARBA" id="ARBA00004196"/>
    </source>
</evidence>
<dbReference type="EMBL" id="CP016809">
    <property type="protein sequence ID" value="ANY75846.1"/>
    <property type="molecule type" value="Genomic_DNA"/>
</dbReference>
<dbReference type="Pfam" id="PF01497">
    <property type="entry name" value="Peripla_BP_2"/>
    <property type="match status" value="1"/>
</dbReference>
<evidence type="ECO:0000259" key="7">
    <source>
        <dbReference type="PROSITE" id="PS50983"/>
    </source>
</evidence>
<dbReference type="Gene3D" id="3.40.50.1980">
    <property type="entry name" value="Nitrogenase molybdenum iron protein domain"/>
    <property type="match status" value="2"/>
</dbReference>
<protein>
    <submittedName>
        <fullName evidence="8">ABC transporter substrate-binding protein</fullName>
    </submittedName>
</protein>
<evidence type="ECO:0000313" key="8">
    <source>
        <dbReference type="EMBL" id="ANY75846.1"/>
    </source>
</evidence>
<evidence type="ECO:0000256" key="4">
    <source>
        <dbReference type="ARBA" id="ARBA00022729"/>
    </source>
</evidence>
<dbReference type="InterPro" id="IPR051313">
    <property type="entry name" value="Bact_iron-sidero_bind"/>
</dbReference>
<evidence type="ECO:0000256" key="6">
    <source>
        <dbReference type="SAM" id="SignalP"/>
    </source>
</evidence>
<evidence type="ECO:0000256" key="3">
    <source>
        <dbReference type="ARBA" id="ARBA00022448"/>
    </source>
</evidence>
<feature type="chain" id="PRO_5039251227" evidence="6">
    <location>
        <begin position="23"/>
        <end position="333"/>
    </location>
</feature>
<reference evidence="8" key="1">
    <citation type="submission" date="2016-08" db="EMBL/GenBank/DDBJ databases">
        <title>Complete Genome Seqeunce of Paenibacillus sp. nov. IHBB 9852 from high altitute lake of Indian trans-Himalayas.</title>
        <authorList>
            <person name="Kiran S."/>
            <person name="Swarnkar M.K."/>
            <person name="Rana A."/>
            <person name="Tewari R."/>
            <person name="Gulati A."/>
        </authorList>
    </citation>
    <scope>NUCLEOTIDE SEQUENCE [LARGE SCALE GENOMIC DNA]</scope>
    <source>
        <strain evidence="8">IHBB 9852</strain>
    </source>
</reference>
<sequence length="333" mass="36887">MFISRFRVILTMLILCSFLISACGGKSNTTGSAGTAGETAASADKPQTESSAQPQTRKVDTIHGEIRYPAEPKRIVVDAYLPTLLLLGEKPVGATAKDLENVHIQDMIDGIESTGENATEKILELNPDLIISANSDPEVYEKLSKIAPTIILPYETYRSVHEEVEGLGAILGKEEEAKEWLAGFDEKIEALRLKVNGLVEEGETFSIFGAFGKTFYLYGDGIYRGGLAIYKELKLTPPERIQQELIATGETYKEVSMEVLKDYAGDYIFFDESGDAEMDKSNKVWTSIEAVNQGRVFYLDAKRFWPYDPIAVLAQAEEVTDMIVSQKEKENAK</sequence>
<dbReference type="PROSITE" id="PS50983">
    <property type="entry name" value="FE_B12_PBP"/>
    <property type="match status" value="1"/>
</dbReference>
<feature type="domain" description="Fe/B12 periplasmic-binding" evidence="7">
    <location>
        <begin position="74"/>
        <end position="327"/>
    </location>
</feature>